<keyword evidence="2" id="KW-0645">Protease</keyword>
<dbReference type="AlphaFoldDB" id="A0A5C8KSM5"/>
<comment type="caution">
    <text evidence="5">The sequence shown here is derived from an EMBL/GenBank/DDBJ whole genome shotgun (WGS) entry which is preliminary data.</text>
</comment>
<organism evidence="5 6">
    <name type="scientific">Alkalisalibacterium limincola</name>
    <dbReference type="NCBI Taxonomy" id="2699169"/>
    <lineage>
        <taxon>Bacteria</taxon>
        <taxon>Pseudomonadati</taxon>
        <taxon>Pseudomonadota</taxon>
        <taxon>Gammaproteobacteria</taxon>
        <taxon>Lysobacterales</taxon>
        <taxon>Lysobacteraceae</taxon>
        <taxon>Alkalisalibacterium</taxon>
    </lineage>
</organism>
<protein>
    <submittedName>
        <fullName evidence="5">DUF1704 domain-containing protein</fullName>
    </submittedName>
</protein>
<dbReference type="Proteomes" id="UP000321248">
    <property type="component" value="Unassembled WGS sequence"/>
</dbReference>
<gene>
    <name evidence="5" type="ORF">FU658_08865</name>
</gene>
<dbReference type="RefSeq" id="WP_147891751.1">
    <property type="nucleotide sequence ID" value="NZ_VRTS01000005.1"/>
</dbReference>
<evidence type="ECO:0000313" key="5">
    <source>
        <dbReference type="EMBL" id="TXK62332.1"/>
    </source>
</evidence>
<dbReference type="Pfam" id="PF08014">
    <property type="entry name" value="MATCAP"/>
    <property type="match status" value="1"/>
</dbReference>
<proteinExistence type="predicted"/>
<sequence length="187" mass="21436">MSPRESAVSRVLPPVARHIDAELARLEDRIDWLWSLSPIHNDAMWQEFRDSGFRTLPPMRYGEKRTRSLPGLREELLALPIADIEEPLFESLLGEKQRELDRQMELVRLRDKPGFHQASIDLFGDVPARLRRAAREVMAAAAPGGALPRDAGLDEVVAAAEEELDWYRERWRASHRTWSSPTTSTRC</sequence>
<keyword evidence="6" id="KW-1185">Reference proteome</keyword>
<evidence type="ECO:0000313" key="6">
    <source>
        <dbReference type="Proteomes" id="UP000321248"/>
    </source>
</evidence>
<keyword evidence="3" id="KW-0378">Hydrolase</keyword>
<dbReference type="EMBL" id="VRTS01000005">
    <property type="protein sequence ID" value="TXK62332.1"/>
    <property type="molecule type" value="Genomic_DNA"/>
</dbReference>
<evidence type="ECO:0000256" key="3">
    <source>
        <dbReference type="ARBA" id="ARBA00022801"/>
    </source>
</evidence>
<dbReference type="OrthoDB" id="9785840at2"/>
<evidence type="ECO:0000256" key="2">
    <source>
        <dbReference type="ARBA" id="ARBA00022670"/>
    </source>
</evidence>
<evidence type="ECO:0000256" key="4">
    <source>
        <dbReference type="ARBA" id="ARBA00023049"/>
    </source>
</evidence>
<keyword evidence="4" id="KW-0482">Metalloprotease</keyword>
<name>A0A5C8KSM5_9GAMM</name>
<dbReference type="GO" id="GO:0006508">
    <property type="term" value="P:proteolysis"/>
    <property type="evidence" value="ECO:0007669"/>
    <property type="project" value="UniProtKB-KW"/>
</dbReference>
<dbReference type="GO" id="GO:0008237">
    <property type="term" value="F:metallopeptidase activity"/>
    <property type="evidence" value="ECO:0007669"/>
    <property type="project" value="UniProtKB-KW"/>
</dbReference>
<evidence type="ECO:0000256" key="1">
    <source>
        <dbReference type="ARBA" id="ARBA00001947"/>
    </source>
</evidence>
<accession>A0A5C8KSM5</accession>
<reference evidence="5 6" key="1">
    <citation type="submission" date="2019-08" db="EMBL/GenBank/DDBJ databases">
        <authorList>
            <person name="Karlyshev A.V."/>
        </authorList>
    </citation>
    <scope>NUCLEOTIDE SEQUENCE [LARGE SCALE GENOMIC DNA]</scope>
    <source>
        <strain evidence="5 6">Alg18-2.2</strain>
    </source>
</reference>
<comment type="cofactor">
    <cofactor evidence="1">
        <name>Zn(2+)</name>
        <dbReference type="ChEBI" id="CHEBI:29105"/>
    </cofactor>
</comment>
<dbReference type="InterPro" id="IPR012548">
    <property type="entry name" value="MATCAP"/>
</dbReference>